<organism evidence="3 4">
    <name type="scientific">Malassezia restricta (strain ATCC 96810 / NBRC 103918 / CBS 7877)</name>
    <name type="common">Seborrheic dermatitis infection agent</name>
    <dbReference type="NCBI Taxonomy" id="425264"/>
    <lineage>
        <taxon>Eukaryota</taxon>
        <taxon>Fungi</taxon>
        <taxon>Dikarya</taxon>
        <taxon>Basidiomycota</taxon>
        <taxon>Ustilaginomycotina</taxon>
        <taxon>Malasseziomycetes</taxon>
        <taxon>Malasseziales</taxon>
        <taxon>Malasseziaceae</taxon>
        <taxon>Malassezia</taxon>
    </lineage>
</organism>
<dbReference type="InterPro" id="IPR009349">
    <property type="entry name" value="TRIP4/RQT4_C2HC5_Znf"/>
</dbReference>
<dbReference type="GO" id="GO:0072344">
    <property type="term" value="P:rescue of stalled ribosome"/>
    <property type="evidence" value="ECO:0007669"/>
    <property type="project" value="InterPro"/>
</dbReference>
<dbReference type="EMBL" id="CP033150">
    <property type="protein sequence ID" value="AYO42698.1"/>
    <property type="molecule type" value="Genomic_DNA"/>
</dbReference>
<dbReference type="Proteomes" id="UP000269793">
    <property type="component" value="Chromosome III"/>
</dbReference>
<dbReference type="STRING" id="425264.A0A3G2S6D7"/>
<evidence type="ECO:0000259" key="2">
    <source>
        <dbReference type="Pfam" id="PF06221"/>
    </source>
</evidence>
<dbReference type="OrthoDB" id="338816at2759"/>
<accession>A0A3G2S6D7</accession>
<gene>
    <name evidence="3" type="ORF">DNF11_1748</name>
</gene>
<feature type="compositionally biased region" description="Basic residues" evidence="1">
    <location>
        <begin position="390"/>
        <end position="405"/>
    </location>
</feature>
<reference evidence="3 4" key="1">
    <citation type="submission" date="2018-10" db="EMBL/GenBank/DDBJ databases">
        <title>Complete genome sequence of Malassezia restricta CBS 7877.</title>
        <authorList>
            <person name="Morand S.C."/>
            <person name="Bertignac M."/>
            <person name="Iltis A."/>
            <person name="Kolder I."/>
            <person name="Pirovano W."/>
            <person name="Jourdain R."/>
            <person name="Clavaud C."/>
        </authorList>
    </citation>
    <scope>NUCLEOTIDE SEQUENCE [LARGE SCALE GENOMIC DNA]</scope>
    <source>
        <strain evidence="3 4">CBS 7877</strain>
    </source>
</reference>
<dbReference type="GO" id="GO:0005634">
    <property type="term" value="C:nucleus"/>
    <property type="evidence" value="ECO:0007669"/>
    <property type="project" value="InterPro"/>
</dbReference>
<keyword evidence="4" id="KW-1185">Reference proteome</keyword>
<feature type="domain" description="TRIP4/RQT4 C2HC5-type zinc finger" evidence="2">
    <location>
        <begin position="136"/>
        <end position="192"/>
    </location>
</feature>
<dbReference type="Pfam" id="PF06221">
    <property type="entry name" value="zf-C2HC5"/>
    <property type="match status" value="1"/>
</dbReference>
<dbReference type="AlphaFoldDB" id="A0A3G2S6D7"/>
<evidence type="ECO:0000256" key="1">
    <source>
        <dbReference type="SAM" id="MobiDB-lite"/>
    </source>
</evidence>
<evidence type="ECO:0000313" key="4">
    <source>
        <dbReference type="Proteomes" id="UP000269793"/>
    </source>
</evidence>
<protein>
    <submittedName>
        <fullName evidence="3">Zinc finger motif, C2HC5-type</fullName>
    </submittedName>
</protein>
<feature type="region of interest" description="Disordered" evidence="1">
    <location>
        <begin position="204"/>
        <end position="287"/>
    </location>
</feature>
<sequence>MSLSPEHALGDMLGLDFTTVSEQIMPYLSSHKSPKALRAYLHELIGTSSQAHAITDALVASRFPPSPVPRKDDTKKPIRITPASVKSALAEAEERAQPRTLEPTPEIKALDAAFSMLSTEPSSPAASVHAPQKRCMCLCQGRTHPLAEWAPLCFACGLVLCSAIRPVPVSPYSTCPSCQTSPIVPTKHRTRLLNDMVHLREELSQEQAYQEAQRQAERNALRASGRTPEQAFPTLQGMPAPPPSAPPKQRSRTLHLDMKTHKVTVSKSRSRPAALTKPKQDSDDGVQTLAEDGSLLVHDVDDDMFRSRMSSITRKVSPSHERWQDIPTPVTCVYVPASHRDERLKAFESHELTQVPDLDILLQRKPPGSAASLQKQNRKNATDAAISRSQGRKTGKPGRRRRPGP</sequence>
<proteinExistence type="predicted"/>
<dbReference type="GO" id="GO:0008270">
    <property type="term" value="F:zinc ion binding"/>
    <property type="evidence" value="ECO:0007669"/>
    <property type="project" value="InterPro"/>
</dbReference>
<dbReference type="VEuPathDB" id="FungiDB:DNF11_1748"/>
<feature type="compositionally biased region" description="Basic residues" evidence="1">
    <location>
        <begin position="261"/>
        <end position="270"/>
    </location>
</feature>
<dbReference type="GO" id="GO:0180022">
    <property type="term" value="C:RQC-trigger complex"/>
    <property type="evidence" value="ECO:0007669"/>
    <property type="project" value="InterPro"/>
</dbReference>
<name>A0A3G2S6D7_MALR7</name>
<evidence type="ECO:0000313" key="3">
    <source>
        <dbReference type="EMBL" id="AYO42698.1"/>
    </source>
</evidence>
<feature type="region of interest" description="Disordered" evidence="1">
    <location>
        <begin position="358"/>
        <end position="405"/>
    </location>
</feature>